<dbReference type="InterPro" id="IPR023614">
    <property type="entry name" value="Porin_dom_sf"/>
</dbReference>
<proteinExistence type="predicted"/>
<evidence type="ECO:0000313" key="2">
    <source>
        <dbReference type="Proteomes" id="UP000251993"/>
    </source>
</evidence>
<reference evidence="1 2" key="1">
    <citation type="submission" date="2018-07" db="EMBL/GenBank/DDBJ databases">
        <title>Genome sequencing of Runella.</title>
        <authorList>
            <person name="Baek M.-G."/>
            <person name="Yi H."/>
        </authorList>
    </citation>
    <scope>NUCLEOTIDE SEQUENCE [LARGE SCALE GENOMIC DNA]</scope>
    <source>
        <strain evidence="1 2">HYN0085</strain>
    </source>
</reference>
<sequence>MIDTTTRIGKSMLSLNSRLGKIGFSGYLQPQFQVAESNGAGGNIYNGGDFGPQVNNRFRLRRGRFRADFSHLTDDGRPSTYFVFQFDGTERGVNIRDFWGRVFEHKWDLFHFSAGVMARPFGHEVLLSSAFREAPERGRMSQTLVQTERDLGFMFSFNPRRKNSNFKWLAIDLGIYNGQGLTGTAEYDSHKDVVARISSKRRTISRSGGKLSWGISSYFGGITSQNDLMYAAKKVDGKPIIEKDSAASNIGRTAPRRYLGADFQLVFPNKNGQTEFRAEYIRGVQTATAASSTTPGSYPVSSTGMPLPLYTRRFDGAYFYFLQHLGSQDHQLVLKYDWYNPNTDVKGKKIDAKNGFTGADVRFDTFGGGYVYYVNQHLRVVFWYEHPINEKTAVKGYESDVKDGVFTLRTHFNF</sequence>
<name>A0A344TST3_9BACT</name>
<dbReference type="AlphaFoldDB" id="A0A344TST3"/>
<dbReference type="Proteomes" id="UP000251993">
    <property type="component" value="Chromosome"/>
</dbReference>
<accession>A0A344TST3</accession>
<dbReference type="OrthoDB" id="925187at2"/>
<dbReference type="Gene3D" id="2.40.160.10">
    <property type="entry name" value="Porin"/>
    <property type="match status" value="1"/>
</dbReference>
<evidence type="ECO:0000313" key="1">
    <source>
        <dbReference type="EMBL" id="AXE21704.1"/>
    </source>
</evidence>
<protein>
    <submittedName>
        <fullName evidence="1">Porin</fullName>
    </submittedName>
</protein>
<organism evidence="1 2">
    <name type="scientific">Runella rosea</name>
    <dbReference type="NCBI Taxonomy" id="2259595"/>
    <lineage>
        <taxon>Bacteria</taxon>
        <taxon>Pseudomonadati</taxon>
        <taxon>Bacteroidota</taxon>
        <taxon>Cytophagia</taxon>
        <taxon>Cytophagales</taxon>
        <taxon>Spirosomataceae</taxon>
        <taxon>Runella</taxon>
    </lineage>
</organism>
<dbReference type="KEGG" id="run:DR864_23300"/>
<gene>
    <name evidence="1" type="ORF">DR864_23300</name>
</gene>
<keyword evidence="2" id="KW-1185">Reference proteome</keyword>
<dbReference type="EMBL" id="CP030850">
    <property type="protein sequence ID" value="AXE21704.1"/>
    <property type="molecule type" value="Genomic_DNA"/>
</dbReference>